<comment type="similarity">
    <text evidence="2 13 14">Belongs to the HAM1 NTPase family.</text>
</comment>
<dbReference type="PANTHER" id="PTHR11067">
    <property type="entry name" value="INOSINE TRIPHOSPHATE PYROPHOSPHATASE/HAM1 PROTEIN"/>
    <property type="match status" value="1"/>
</dbReference>
<evidence type="ECO:0000256" key="6">
    <source>
        <dbReference type="ARBA" id="ARBA00022801"/>
    </source>
</evidence>
<comment type="function">
    <text evidence="13">Pyrophosphatase that hydrolyzes non-canonical purine nucleotides such as inosine triphosphate (ITP), deoxyinosine triphosphate (dITP) or xanthosine 5'-triphosphate (XTP) to their respective monophosphate derivatives. The enzyme does not distinguish between the deoxy- and ribose forms. Probably excludes non-canonical purines from RNA and DNA precursor pools, thus preventing their incorporation into RNA and DNA and avoiding chromosomal lesions.</text>
</comment>
<evidence type="ECO:0000313" key="17">
    <source>
        <dbReference type="Proteomes" id="UP001165085"/>
    </source>
</evidence>
<keyword evidence="15" id="KW-0732">Signal</keyword>
<dbReference type="GO" id="GO:0009204">
    <property type="term" value="P:deoxyribonucleoside triphosphate catabolic process"/>
    <property type="evidence" value="ECO:0007669"/>
    <property type="project" value="UniProtKB-UniRule"/>
</dbReference>
<dbReference type="FunFam" id="3.90.950.10:FF:000003">
    <property type="entry name" value="Inosine triphosphate pyrophosphatase"/>
    <property type="match status" value="1"/>
</dbReference>
<feature type="chain" id="PRO_5040992250" description="Inosine triphosphate pyrophosphatase" evidence="15">
    <location>
        <begin position="17"/>
        <end position="561"/>
    </location>
</feature>
<dbReference type="Gene3D" id="3.30.1240.10">
    <property type="match status" value="1"/>
</dbReference>
<dbReference type="InterPro" id="IPR023214">
    <property type="entry name" value="HAD_sf"/>
</dbReference>
<dbReference type="EC" id="3.6.1.66" evidence="13"/>
<feature type="binding site" evidence="13">
    <location>
        <begin position="513"/>
        <end position="516"/>
    </location>
    <ligand>
        <name>ITP</name>
        <dbReference type="ChEBI" id="CHEBI:61402"/>
    </ligand>
</feature>
<keyword evidence="5 13" id="KW-0547">Nucleotide-binding</keyword>
<evidence type="ECO:0000313" key="16">
    <source>
        <dbReference type="EMBL" id="GMH51359.1"/>
    </source>
</evidence>
<keyword evidence="4 13" id="KW-0479">Metal-binding</keyword>
<evidence type="ECO:0000256" key="15">
    <source>
        <dbReference type="SAM" id="SignalP"/>
    </source>
</evidence>
<evidence type="ECO:0000256" key="2">
    <source>
        <dbReference type="ARBA" id="ARBA00008023"/>
    </source>
</evidence>
<dbReference type="SUPFAM" id="SSF52972">
    <property type="entry name" value="ITPase-like"/>
    <property type="match status" value="1"/>
</dbReference>
<dbReference type="CDD" id="cd00515">
    <property type="entry name" value="HAM1"/>
    <property type="match status" value="1"/>
</dbReference>
<keyword evidence="7 13" id="KW-0460">Magnesium</keyword>
<comment type="caution">
    <text evidence="16">The sequence shown here is derived from an EMBL/GenBank/DDBJ whole genome shotgun (WGS) entry which is preliminary data.</text>
</comment>
<name>A0A9W6ZBT7_9STRA</name>
<dbReference type="HAMAP" id="MF_03148">
    <property type="entry name" value="HAM1_NTPase"/>
    <property type="match status" value="1"/>
</dbReference>
<feature type="binding site" evidence="13">
    <location>
        <position position="408"/>
    </location>
    <ligand>
        <name>Mg(2+)</name>
        <dbReference type="ChEBI" id="CHEBI:18420"/>
    </ligand>
</feature>
<dbReference type="NCBIfam" id="TIGR00042">
    <property type="entry name" value="RdgB/HAM1 family non-canonical purine NTP pyrophosphatase"/>
    <property type="match status" value="1"/>
</dbReference>
<dbReference type="GO" id="GO:0036222">
    <property type="term" value="F:XTP diphosphatase activity"/>
    <property type="evidence" value="ECO:0007669"/>
    <property type="project" value="UniProtKB-UniRule"/>
</dbReference>
<evidence type="ECO:0000256" key="8">
    <source>
        <dbReference type="ARBA" id="ARBA00023080"/>
    </source>
</evidence>
<feature type="binding site" evidence="13">
    <location>
        <begin position="544"/>
        <end position="545"/>
    </location>
    <ligand>
        <name>ITP</name>
        <dbReference type="ChEBI" id="CHEBI:61402"/>
    </ligand>
</feature>
<evidence type="ECO:0000256" key="1">
    <source>
        <dbReference type="ARBA" id="ARBA00004496"/>
    </source>
</evidence>
<dbReference type="GO" id="GO:0000166">
    <property type="term" value="F:nucleotide binding"/>
    <property type="evidence" value="ECO:0007669"/>
    <property type="project" value="UniProtKB-KW"/>
</dbReference>
<gene>
    <name evidence="16" type="ORF">TrST_g4594</name>
</gene>
<dbReference type="Gene3D" id="3.90.950.10">
    <property type="match status" value="1"/>
</dbReference>
<dbReference type="Gene3D" id="3.40.50.1000">
    <property type="entry name" value="HAD superfamily/HAD-like"/>
    <property type="match status" value="1"/>
</dbReference>
<dbReference type="GO" id="GO:0046872">
    <property type="term" value="F:metal ion binding"/>
    <property type="evidence" value="ECO:0007669"/>
    <property type="project" value="UniProtKB-KW"/>
</dbReference>
<dbReference type="AlphaFoldDB" id="A0A9W6ZBT7"/>
<feature type="binding site" evidence="13">
    <location>
        <position position="421"/>
    </location>
    <ligand>
        <name>ITP</name>
        <dbReference type="ChEBI" id="CHEBI:61402"/>
    </ligand>
</feature>
<dbReference type="InterPro" id="IPR002637">
    <property type="entry name" value="RdgB/HAM1"/>
</dbReference>
<dbReference type="GO" id="GO:0035870">
    <property type="term" value="F:dITP diphosphatase activity"/>
    <property type="evidence" value="ECO:0007669"/>
    <property type="project" value="UniProtKB-UniRule"/>
</dbReference>
<feature type="binding site" evidence="13">
    <location>
        <begin position="437"/>
        <end position="438"/>
    </location>
    <ligand>
        <name>ITP</name>
        <dbReference type="ChEBI" id="CHEBI:61402"/>
    </ligand>
</feature>
<dbReference type="Proteomes" id="UP001165085">
    <property type="component" value="Unassembled WGS sequence"/>
</dbReference>
<feature type="signal peptide" evidence="15">
    <location>
        <begin position="1"/>
        <end position="16"/>
    </location>
</feature>
<evidence type="ECO:0000256" key="7">
    <source>
        <dbReference type="ARBA" id="ARBA00022842"/>
    </source>
</evidence>
<dbReference type="OrthoDB" id="6288734at2759"/>
<dbReference type="Pfam" id="PF01725">
    <property type="entry name" value="Ham1p_like"/>
    <property type="match status" value="1"/>
</dbReference>
<evidence type="ECO:0000256" key="4">
    <source>
        <dbReference type="ARBA" id="ARBA00022723"/>
    </source>
</evidence>
<dbReference type="InterPro" id="IPR036412">
    <property type="entry name" value="HAD-like_sf"/>
</dbReference>
<keyword evidence="6 13" id="KW-0378">Hydrolase</keyword>
<dbReference type="Pfam" id="PF08282">
    <property type="entry name" value="Hydrolase_3"/>
    <property type="match status" value="1"/>
</dbReference>
<feature type="binding site" evidence="13">
    <location>
        <begin position="378"/>
        <end position="383"/>
    </location>
    <ligand>
        <name>ITP</name>
        <dbReference type="ChEBI" id="CHEBI:61402"/>
    </ligand>
</feature>
<evidence type="ECO:0000256" key="5">
    <source>
        <dbReference type="ARBA" id="ARBA00022741"/>
    </source>
</evidence>
<organism evidence="16 17">
    <name type="scientific">Triparma strigata</name>
    <dbReference type="NCBI Taxonomy" id="1606541"/>
    <lineage>
        <taxon>Eukaryota</taxon>
        <taxon>Sar</taxon>
        <taxon>Stramenopiles</taxon>
        <taxon>Ochrophyta</taxon>
        <taxon>Bolidophyceae</taxon>
        <taxon>Parmales</taxon>
        <taxon>Triparmaceae</taxon>
        <taxon>Triparma</taxon>
    </lineage>
</organism>
<dbReference type="SUPFAM" id="SSF56784">
    <property type="entry name" value="HAD-like"/>
    <property type="match status" value="1"/>
</dbReference>
<feature type="binding site" evidence="13">
    <location>
        <position position="437"/>
    </location>
    <ligand>
        <name>Mg(2+)</name>
        <dbReference type="ChEBI" id="CHEBI:18420"/>
    </ligand>
</feature>
<evidence type="ECO:0000256" key="14">
    <source>
        <dbReference type="RuleBase" id="RU003781"/>
    </source>
</evidence>
<reference evidence="17" key="1">
    <citation type="journal article" date="2023" name="Commun. Biol.">
        <title>Genome analysis of Parmales, the sister group of diatoms, reveals the evolutionary specialization of diatoms from phago-mixotrophs to photoautotrophs.</title>
        <authorList>
            <person name="Ban H."/>
            <person name="Sato S."/>
            <person name="Yoshikawa S."/>
            <person name="Yamada K."/>
            <person name="Nakamura Y."/>
            <person name="Ichinomiya M."/>
            <person name="Sato N."/>
            <person name="Blanc-Mathieu R."/>
            <person name="Endo H."/>
            <person name="Kuwata A."/>
            <person name="Ogata H."/>
        </authorList>
    </citation>
    <scope>NUCLEOTIDE SEQUENCE [LARGE SCALE GENOMIC DNA]</scope>
    <source>
        <strain evidence="17">NIES 3701</strain>
    </source>
</reference>
<keyword evidence="17" id="KW-1185">Reference proteome</keyword>
<protein>
    <recommendedName>
        <fullName evidence="13">Inosine triphosphate pyrophosphatase</fullName>
        <shortName evidence="13">ITPase</shortName>
        <shortName evidence="13">Inosine triphosphatase</shortName>
        <ecNumber evidence="13">3.6.1.66</ecNumber>
    </recommendedName>
    <alternativeName>
        <fullName evidence="13">Non-canonical purine NTP pyrophosphatase</fullName>
    </alternativeName>
    <alternativeName>
        <fullName evidence="13">Non-standard purine NTP pyrophosphatase</fullName>
    </alternativeName>
    <alternativeName>
        <fullName evidence="13">Nucleoside-triphosphate diphosphatase</fullName>
    </alternativeName>
    <alternativeName>
        <fullName evidence="13">Nucleoside-triphosphate pyrophosphatase</fullName>
        <shortName evidence="13">NTPase</shortName>
    </alternativeName>
    <alternativeName>
        <fullName evidence="13">XTP/dITP diphosphatase</fullName>
    </alternativeName>
</protein>
<comment type="catalytic activity">
    <reaction evidence="13">
        <text>XTP + H2O = XMP + diphosphate + H(+)</text>
        <dbReference type="Rhea" id="RHEA:28610"/>
        <dbReference type="ChEBI" id="CHEBI:15377"/>
        <dbReference type="ChEBI" id="CHEBI:15378"/>
        <dbReference type="ChEBI" id="CHEBI:33019"/>
        <dbReference type="ChEBI" id="CHEBI:57464"/>
        <dbReference type="ChEBI" id="CHEBI:61314"/>
        <dbReference type="EC" id="3.6.1.66"/>
    </reaction>
</comment>
<comment type="cofactor">
    <cofactor evidence="13">
        <name>Mg(2+)</name>
        <dbReference type="ChEBI" id="CHEBI:18420"/>
    </cofactor>
    <cofactor evidence="13">
        <name>Mn(2+)</name>
        <dbReference type="ChEBI" id="CHEBI:29035"/>
    </cofactor>
    <text evidence="13">Binds 1 divalent metal cation per subunit; can use either Mg(2+) or Mn(2+).</text>
</comment>
<accession>A0A9W6ZBT7</accession>
<comment type="catalytic activity">
    <reaction evidence="10">
        <text>ITP + H2O = IMP + diphosphate + H(+)</text>
        <dbReference type="Rhea" id="RHEA:29399"/>
        <dbReference type="ChEBI" id="CHEBI:15377"/>
        <dbReference type="ChEBI" id="CHEBI:15378"/>
        <dbReference type="ChEBI" id="CHEBI:33019"/>
        <dbReference type="ChEBI" id="CHEBI:58053"/>
        <dbReference type="ChEBI" id="CHEBI:61402"/>
        <dbReference type="EC" id="3.6.1.66"/>
    </reaction>
    <physiologicalReaction direction="left-to-right" evidence="10">
        <dbReference type="Rhea" id="RHEA:29400"/>
    </physiologicalReaction>
</comment>
<evidence type="ECO:0000256" key="12">
    <source>
        <dbReference type="ARBA" id="ARBA00093271"/>
    </source>
</evidence>
<keyword evidence="3 13" id="KW-0963">Cytoplasm</keyword>
<evidence type="ECO:0000256" key="11">
    <source>
        <dbReference type="ARBA" id="ARBA00093255"/>
    </source>
</evidence>
<dbReference type="EMBL" id="BRXY01000003">
    <property type="protein sequence ID" value="GMH51359.1"/>
    <property type="molecule type" value="Genomic_DNA"/>
</dbReference>
<evidence type="ECO:0000256" key="9">
    <source>
        <dbReference type="ARBA" id="ARBA00054940"/>
    </source>
</evidence>
<feature type="binding site" evidence="13">
    <location>
        <position position="539"/>
    </location>
    <ligand>
        <name>ITP</name>
        <dbReference type="ChEBI" id="CHEBI:61402"/>
    </ligand>
</feature>
<comment type="function">
    <text evidence="9">Pyrophosphatase that hydrolyzes the non-canonical purine nucleotides inosine triphosphate (ITP), deoxyinosine triphosphate (dITP) as well as 2'-deoxy-N-6-hydroxylaminopurine triphosphate (dHAPTP) and xanthosine 5'-triphosphate (XTP) to their respective monophosphate derivatives. The enzyme does not distinguish between the deoxy- and ribose forms. Probably excludes non-canonical purines from RNA and DNA precursor pools, thus preventing their incorporation into RNA and DNA and avoiding chromosomal lesions.</text>
</comment>
<evidence type="ECO:0000256" key="10">
    <source>
        <dbReference type="ARBA" id="ARBA00093218"/>
    </source>
</evidence>
<dbReference type="InterPro" id="IPR029001">
    <property type="entry name" value="ITPase-like_fam"/>
</dbReference>
<comment type="catalytic activity">
    <reaction evidence="11">
        <text>dITP + H2O = dIMP + diphosphate + H(+)</text>
        <dbReference type="Rhea" id="RHEA:28342"/>
        <dbReference type="ChEBI" id="CHEBI:15377"/>
        <dbReference type="ChEBI" id="CHEBI:15378"/>
        <dbReference type="ChEBI" id="CHEBI:33019"/>
        <dbReference type="ChEBI" id="CHEBI:61194"/>
        <dbReference type="ChEBI" id="CHEBI:61382"/>
        <dbReference type="EC" id="3.6.1.66"/>
    </reaction>
    <physiologicalReaction direction="left-to-right" evidence="11">
        <dbReference type="Rhea" id="RHEA:28343"/>
    </physiologicalReaction>
</comment>
<dbReference type="PANTHER" id="PTHR11067:SF9">
    <property type="entry name" value="INOSINE TRIPHOSPHATE PYROPHOSPHATASE"/>
    <property type="match status" value="1"/>
</dbReference>
<comment type="catalytic activity">
    <reaction evidence="12">
        <text>N(6)-hydroxy-dATP + H2O = N(6)-hydroxy-dAMP + diphosphate + H(+)</text>
        <dbReference type="Rhea" id="RHEA:83971"/>
        <dbReference type="ChEBI" id="CHEBI:15377"/>
        <dbReference type="ChEBI" id="CHEBI:15378"/>
        <dbReference type="ChEBI" id="CHEBI:33019"/>
        <dbReference type="ChEBI" id="CHEBI:233529"/>
        <dbReference type="ChEBI" id="CHEBI:233530"/>
    </reaction>
    <physiologicalReaction direction="left-to-right" evidence="12">
        <dbReference type="Rhea" id="RHEA:83972"/>
    </physiologicalReaction>
</comment>
<sequence>MRSLFVFLFGLHLCRPFSLSRSRQTRTLLFSSPRKTSADFYDADTLAGILDLHSSLNLGEVVAEEVQQDGLFEIVEKMSQNTNSRVRAIACDVDGTLIPRGSRVADSKSLKVVRRAIKSKRLTFFLATGKTRKGAIDSLVRSGEITEEELLGCPGVYLQGLVVVNSSGEVIYERRLNLASVAAAVEKTRTDGSGLAVVGYDGETILCDEMDLDHPGVTQLNEKYGEPRVMCCEGGLSNYASSFHKLLVIAPEDEAGIAAVDALRPKLEKLGLGAGKFEITQALENMIEVMPKLTGKGEGVKVLLRHLSLRGNECLAVGDAENDEEMLEFCSPSCTLADSSAGAKAKATYVMEESSGEGGAGRAMEVHALGFKSIKFVTGNRNKVEEVKALMADVEGVEFDNVALDLPELQGSDAVEIAREKCMLAAKEIGGPVITEDTSLCFNALNGLPGPYIKWFLEKCGHEGLNKMLDGFDDRGAYAQTIVAYCGGEGEEVEVFEGRTEGVIVAARGSTDFGWDAIFECGEGEGEGKTYGEMDKAEKNLVSHRGKAFAKFKEYLNEELD</sequence>
<comment type="subunit">
    <text evidence="13">Homodimer.</text>
</comment>
<dbReference type="GO" id="GO:0009117">
    <property type="term" value="P:nucleotide metabolic process"/>
    <property type="evidence" value="ECO:0007669"/>
    <property type="project" value="UniProtKB-KW"/>
</dbReference>
<keyword evidence="8 13" id="KW-0546">Nucleotide metabolism</keyword>
<dbReference type="GO" id="GO:0036220">
    <property type="term" value="F:ITP diphosphatase activity"/>
    <property type="evidence" value="ECO:0007669"/>
    <property type="project" value="UniProtKB-UniRule"/>
</dbReference>
<comment type="subcellular location">
    <subcellularLocation>
        <location evidence="1 13">Cytoplasm</location>
    </subcellularLocation>
</comment>
<dbReference type="GO" id="GO:0005737">
    <property type="term" value="C:cytoplasm"/>
    <property type="evidence" value="ECO:0007669"/>
    <property type="project" value="UniProtKB-SubCell"/>
</dbReference>
<proteinExistence type="inferred from homology"/>
<evidence type="ECO:0000256" key="13">
    <source>
        <dbReference type="HAMAP-Rule" id="MF_03148"/>
    </source>
</evidence>
<dbReference type="InterPro" id="IPR027502">
    <property type="entry name" value="ITPase"/>
</dbReference>
<keyword evidence="13" id="KW-0464">Manganese</keyword>
<evidence type="ECO:0000256" key="3">
    <source>
        <dbReference type="ARBA" id="ARBA00022490"/>
    </source>
</evidence>